<dbReference type="CDD" id="cd00067">
    <property type="entry name" value="GAL4"/>
    <property type="match status" value="1"/>
</dbReference>
<reference evidence="8 9" key="1">
    <citation type="journal article" date="2011" name="Genome Res.">
        <title>Comparative genomics of citric-acid-producing Aspergillus niger ATCC 1015 versus enzyme-producing CBS 513.88.</title>
        <authorList>
            <person name="Andersen M.R."/>
            <person name="Salazar M.P."/>
            <person name="Schaap P.J."/>
            <person name="van de Vondervoort P.J."/>
            <person name="Culley D."/>
            <person name="Thykaer J."/>
            <person name="Frisvad J.C."/>
            <person name="Nielsen K.F."/>
            <person name="Albang R."/>
            <person name="Albermann K."/>
            <person name="Berka R.M."/>
            <person name="Braus G.H."/>
            <person name="Braus-Stromeyer S.A."/>
            <person name="Corrochano L.M."/>
            <person name="Dai Z."/>
            <person name="van Dijck P.W."/>
            <person name="Hofmann G."/>
            <person name="Lasure L.L."/>
            <person name="Magnuson J.K."/>
            <person name="Menke H."/>
            <person name="Meijer M."/>
            <person name="Meijer S.L."/>
            <person name="Nielsen J.B."/>
            <person name="Nielsen M.L."/>
            <person name="van Ooyen A.J."/>
            <person name="Pel H.J."/>
            <person name="Poulsen L."/>
            <person name="Samson R.A."/>
            <person name="Stam H."/>
            <person name="Tsang A."/>
            <person name="van den Brink J.M."/>
            <person name="Atkins A."/>
            <person name="Aerts A."/>
            <person name="Shapiro H."/>
            <person name="Pangilinan J."/>
            <person name="Salamov A."/>
            <person name="Lou Y."/>
            <person name="Lindquist E."/>
            <person name="Lucas S."/>
            <person name="Grimwood J."/>
            <person name="Grigoriev I.V."/>
            <person name="Kubicek C.P."/>
            <person name="Martinez D."/>
            <person name="van Peij N.N."/>
            <person name="Roubos J.A."/>
            <person name="Nielsen J."/>
            <person name="Baker S.E."/>
        </authorList>
    </citation>
    <scope>NUCLEOTIDE SEQUENCE [LARGE SCALE GENOMIC DNA]</scope>
    <source>
        <strain evidence="9">ATCC 1015 / CBS 113.46 / FGSC A1144 / LSHB Ac4 / NCTC 3858a / NRRL 328 / USDA 3528.7</strain>
    </source>
</reference>
<evidence type="ECO:0000256" key="4">
    <source>
        <dbReference type="ARBA" id="ARBA00023125"/>
    </source>
</evidence>
<keyword evidence="6" id="KW-0539">Nucleus</keyword>
<evidence type="ECO:0000313" key="9">
    <source>
        <dbReference type="Proteomes" id="UP000009038"/>
    </source>
</evidence>
<dbReference type="EMBL" id="ACJE01000013">
    <property type="protein sequence ID" value="EHA21656.1"/>
    <property type="molecule type" value="Genomic_DNA"/>
</dbReference>
<evidence type="ECO:0000256" key="2">
    <source>
        <dbReference type="ARBA" id="ARBA00022723"/>
    </source>
</evidence>
<dbReference type="GO" id="GO:0009893">
    <property type="term" value="P:positive regulation of metabolic process"/>
    <property type="evidence" value="ECO:0007669"/>
    <property type="project" value="UniProtKB-ARBA"/>
</dbReference>
<dbReference type="GO" id="GO:0000981">
    <property type="term" value="F:DNA-binding transcription factor activity, RNA polymerase II-specific"/>
    <property type="evidence" value="ECO:0007669"/>
    <property type="project" value="InterPro"/>
</dbReference>
<dbReference type="GO" id="GO:0005634">
    <property type="term" value="C:nucleus"/>
    <property type="evidence" value="ECO:0007669"/>
    <property type="project" value="UniProtKB-SubCell"/>
</dbReference>
<dbReference type="GO" id="GO:0003677">
    <property type="term" value="F:DNA binding"/>
    <property type="evidence" value="ECO:0007669"/>
    <property type="project" value="UniProtKB-KW"/>
</dbReference>
<keyword evidence="5" id="KW-0804">Transcription</keyword>
<dbReference type="Gene3D" id="4.10.240.10">
    <property type="entry name" value="Zn(2)-C6 fungal-type DNA-binding domain"/>
    <property type="match status" value="1"/>
</dbReference>
<name>G3Y4Z1_ASPNA</name>
<evidence type="ECO:0000256" key="3">
    <source>
        <dbReference type="ARBA" id="ARBA00023015"/>
    </source>
</evidence>
<dbReference type="STRING" id="380704.G3Y4Z1"/>
<protein>
    <recommendedName>
        <fullName evidence="7">Zn(2)-C6 fungal-type domain-containing protein</fullName>
    </recommendedName>
</protein>
<accession>G3Y4Z1</accession>
<dbReference type="SUPFAM" id="SSF57701">
    <property type="entry name" value="Zn2/Cys6 DNA-binding domain"/>
    <property type="match status" value="1"/>
</dbReference>
<dbReference type="GO" id="GO:0008270">
    <property type="term" value="F:zinc ion binding"/>
    <property type="evidence" value="ECO:0007669"/>
    <property type="project" value="InterPro"/>
</dbReference>
<dbReference type="SMART" id="SM00066">
    <property type="entry name" value="GAL4"/>
    <property type="match status" value="1"/>
</dbReference>
<keyword evidence="3" id="KW-0805">Transcription regulation</keyword>
<dbReference type="PANTHER" id="PTHR47338:SF5">
    <property type="entry name" value="ZN(II)2CYS6 TRANSCRIPTION FACTOR (EUROFUNG)"/>
    <property type="match status" value="1"/>
</dbReference>
<dbReference type="PROSITE" id="PS00463">
    <property type="entry name" value="ZN2_CY6_FUNGAL_1"/>
    <property type="match status" value="1"/>
</dbReference>
<keyword evidence="4" id="KW-0238">DNA-binding</keyword>
<evidence type="ECO:0000259" key="7">
    <source>
        <dbReference type="PROSITE" id="PS50048"/>
    </source>
</evidence>
<comment type="caution">
    <text evidence="8">The sequence shown here is derived from an EMBL/GenBank/DDBJ whole genome shotgun (WGS) entry which is preliminary data.</text>
</comment>
<keyword evidence="2" id="KW-0479">Metal-binding</keyword>
<organism evidence="8 9">
    <name type="scientific">Aspergillus niger (strain ATCC 1015 / CBS 113.46 / FGSC A1144 / LSHB Ac4 / NCTC 3858a / NRRL 328 / USDA 3528.7)</name>
    <dbReference type="NCBI Taxonomy" id="380704"/>
    <lineage>
        <taxon>Eukaryota</taxon>
        <taxon>Fungi</taxon>
        <taxon>Dikarya</taxon>
        <taxon>Ascomycota</taxon>
        <taxon>Pezizomycotina</taxon>
        <taxon>Eurotiomycetes</taxon>
        <taxon>Eurotiomycetidae</taxon>
        <taxon>Eurotiales</taxon>
        <taxon>Aspergillaceae</taxon>
        <taxon>Aspergillus</taxon>
        <taxon>Aspergillus subgen. Circumdati</taxon>
    </lineage>
</organism>
<gene>
    <name evidence="8" type="ORF">ASPNIDRAFT_183566</name>
</gene>
<evidence type="ECO:0000256" key="1">
    <source>
        <dbReference type="ARBA" id="ARBA00004123"/>
    </source>
</evidence>
<dbReference type="Pfam" id="PF00172">
    <property type="entry name" value="Zn_clus"/>
    <property type="match status" value="1"/>
</dbReference>
<comment type="subcellular location">
    <subcellularLocation>
        <location evidence="1">Nucleus</location>
    </subcellularLocation>
</comment>
<proteinExistence type="predicted"/>
<evidence type="ECO:0000256" key="6">
    <source>
        <dbReference type="ARBA" id="ARBA00023242"/>
    </source>
</evidence>
<feature type="non-terminal residue" evidence="8">
    <location>
        <position position="51"/>
    </location>
</feature>
<feature type="domain" description="Zn(2)-C6 fungal-type" evidence="7">
    <location>
        <begin position="14"/>
        <end position="44"/>
    </location>
</feature>
<dbReference type="PANTHER" id="PTHR47338">
    <property type="entry name" value="ZN(II)2CYS6 TRANSCRIPTION FACTOR (EUROFUNG)-RELATED"/>
    <property type="match status" value="1"/>
</dbReference>
<dbReference type="InterPro" id="IPR001138">
    <property type="entry name" value="Zn2Cys6_DnaBD"/>
</dbReference>
<dbReference type="AlphaFoldDB" id="G3Y4Z1"/>
<dbReference type="Proteomes" id="UP000009038">
    <property type="component" value="Unassembled WGS sequence"/>
</dbReference>
<sequence length="51" mass="5921">MGPKRQSSPTTPRACQFCRVRKIRCDNEKPTCGSCQRHDRQCVYVVDPPRQ</sequence>
<dbReference type="InterPro" id="IPR036864">
    <property type="entry name" value="Zn2-C6_fun-type_DNA-bd_sf"/>
</dbReference>
<evidence type="ECO:0000256" key="5">
    <source>
        <dbReference type="ARBA" id="ARBA00023163"/>
    </source>
</evidence>
<dbReference type="HOGENOM" id="CLU_3111813_0_0_1"/>
<dbReference type="OrthoDB" id="1405595at2759"/>
<dbReference type="InterPro" id="IPR050815">
    <property type="entry name" value="TF_fung"/>
</dbReference>
<evidence type="ECO:0000313" key="8">
    <source>
        <dbReference type="EMBL" id="EHA21656.1"/>
    </source>
</evidence>
<dbReference type="PROSITE" id="PS50048">
    <property type="entry name" value="ZN2_CY6_FUNGAL_2"/>
    <property type="match status" value="1"/>
</dbReference>